<protein>
    <submittedName>
        <fullName evidence="3">Protein Spindly-like</fullName>
    </submittedName>
</protein>
<dbReference type="EMBL" id="JAKMXF010000297">
    <property type="protein sequence ID" value="KAI6652744.1"/>
    <property type="molecule type" value="Genomic_DNA"/>
</dbReference>
<evidence type="ECO:0000313" key="4">
    <source>
        <dbReference type="Proteomes" id="UP001165289"/>
    </source>
</evidence>
<comment type="caution">
    <text evidence="3">The sequence shown here is derived from an EMBL/GenBank/DDBJ whole genome shotgun (WGS) entry which is preliminary data.</text>
</comment>
<sequence>MNLEQKQIEHLEQHCRTLQEEHEGEQKVWEMREQQLISEREMFEQEKHILQTTVNEQAVMKRSLEDELSRSKSLADREHNAYVRRTESEYEKRIEGLRYSENELREENRYVNLELTQTREKLALQLRQIEDLQQENRELSEGERWSGGELRQALEELSKVRDKCMQLEGSNHEQSSRLEQAFLEREILEEKLQLLESEQSQLIDSKEVVQQMLIQAQASKDGMYAELTGVKMELQMMNFKKKGNSLFAEVDDHRKKVELELLALRGSYKSLEGLYKNSQVIARRLKSEYTLLLCQRNSLKADGAYITRLKHDLDRTSNDLSLSRMNCATLERQLSNTHNLAKEFRQYQQSYDNKNPQDREYIRFFNRQISYWESHSKDLLYKLDESRKLECALRQDNADQRTGLHQAEKRAEVCERECTVLKLKLEELSSEAKHYRPVKETPVRLPTPTVKHYTAIPPPSFPSHQDESRMEETVCVIPEDASPVIPVLQPIKTNIQALARERK</sequence>
<feature type="coiled-coil region" evidence="1">
    <location>
        <begin position="1"/>
        <end position="28"/>
    </location>
</feature>
<reference evidence="3 4" key="1">
    <citation type="journal article" date="2023" name="BMC Biol.">
        <title>The compact genome of the sponge Oopsacas minuta (Hexactinellida) is lacking key metazoan core genes.</title>
        <authorList>
            <person name="Santini S."/>
            <person name="Schenkelaars Q."/>
            <person name="Jourda C."/>
            <person name="Duchesne M."/>
            <person name="Belahbib H."/>
            <person name="Rocher C."/>
            <person name="Selva M."/>
            <person name="Riesgo A."/>
            <person name="Vervoort M."/>
            <person name="Leys S.P."/>
            <person name="Kodjabachian L."/>
            <person name="Le Bivic A."/>
            <person name="Borchiellini C."/>
            <person name="Claverie J.M."/>
            <person name="Renard E."/>
        </authorList>
    </citation>
    <scope>NUCLEOTIDE SEQUENCE [LARGE SCALE GENOMIC DNA]</scope>
    <source>
        <strain evidence="3">SPO-2</strain>
    </source>
</reference>
<dbReference type="Proteomes" id="UP001165289">
    <property type="component" value="Unassembled WGS sequence"/>
</dbReference>
<organism evidence="3 4">
    <name type="scientific">Oopsacas minuta</name>
    <dbReference type="NCBI Taxonomy" id="111878"/>
    <lineage>
        <taxon>Eukaryota</taxon>
        <taxon>Metazoa</taxon>
        <taxon>Porifera</taxon>
        <taxon>Hexactinellida</taxon>
        <taxon>Hexasterophora</taxon>
        <taxon>Lyssacinosida</taxon>
        <taxon>Leucopsacidae</taxon>
        <taxon>Oopsacas</taxon>
    </lineage>
</organism>
<name>A0AAV7JVT4_9METZ</name>
<feature type="coiled-coil region" evidence="1">
    <location>
        <begin position="112"/>
        <end position="205"/>
    </location>
</feature>
<proteinExistence type="predicted"/>
<evidence type="ECO:0000256" key="1">
    <source>
        <dbReference type="SAM" id="Coils"/>
    </source>
</evidence>
<keyword evidence="4" id="KW-1185">Reference proteome</keyword>
<evidence type="ECO:0000256" key="2">
    <source>
        <dbReference type="SAM" id="MobiDB-lite"/>
    </source>
</evidence>
<feature type="coiled-coil region" evidence="1">
    <location>
        <begin position="404"/>
        <end position="431"/>
    </location>
</feature>
<evidence type="ECO:0000313" key="3">
    <source>
        <dbReference type="EMBL" id="KAI6652744.1"/>
    </source>
</evidence>
<feature type="region of interest" description="Disordered" evidence="2">
    <location>
        <begin position="449"/>
        <end position="470"/>
    </location>
</feature>
<dbReference type="AlphaFoldDB" id="A0AAV7JVT4"/>
<keyword evidence="1" id="KW-0175">Coiled coil</keyword>
<gene>
    <name evidence="3" type="ORF">LOD99_4130</name>
</gene>
<accession>A0AAV7JVT4</accession>